<organism evidence="4 5">
    <name type="scientific">Limosilactobacillus reuteri MM4-1A</name>
    <dbReference type="NCBI Taxonomy" id="548485"/>
    <lineage>
        <taxon>Bacteria</taxon>
        <taxon>Bacillati</taxon>
        <taxon>Bacillota</taxon>
        <taxon>Bacilli</taxon>
        <taxon>Lactobacillales</taxon>
        <taxon>Lactobacillaceae</taxon>
        <taxon>Limosilactobacillus</taxon>
    </lineage>
</organism>
<protein>
    <recommendedName>
        <fullName evidence="2">UPF0291 protein HMPREF0536_10993</fullName>
    </recommendedName>
</protein>
<dbReference type="EMBL" id="ACGX02000006">
    <property type="protein sequence ID" value="EGC15344.1"/>
    <property type="molecule type" value="Genomic_DNA"/>
</dbReference>
<dbReference type="InterPro" id="IPR009242">
    <property type="entry name" value="DUF896"/>
</dbReference>
<proteinExistence type="inferred from homology"/>
<dbReference type="Pfam" id="PF05979">
    <property type="entry name" value="DUF896"/>
    <property type="match status" value="1"/>
</dbReference>
<dbReference type="Gene3D" id="1.10.287.540">
    <property type="entry name" value="Helix hairpin bin"/>
    <property type="match status" value="1"/>
</dbReference>
<dbReference type="AlphaFoldDB" id="A0A828RII1"/>
<dbReference type="PANTHER" id="PTHR37300">
    <property type="entry name" value="UPF0291 PROTEIN CBO2609/CLC_2481"/>
    <property type="match status" value="1"/>
</dbReference>
<evidence type="ECO:0000256" key="2">
    <source>
        <dbReference type="HAMAP-Rule" id="MF_01103"/>
    </source>
</evidence>
<sequence length="86" mass="10422">MIIMAESKEQDALLKRINELAHKNKEEGLTEEETKERDRLRKEYLKNFREAMRSNIEMMRIFDKEGKEVTPEKVREIQRKKGLRDD</sequence>
<gene>
    <name evidence="4" type="ORF">HMPREF0536_10993</name>
</gene>
<comment type="similarity">
    <text evidence="2">Belongs to the UPF0291 family.</text>
</comment>
<comment type="subcellular location">
    <subcellularLocation>
        <location evidence="2">Cytoplasm</location>
    </subcellularLocation>
</comment>
<dbReference type="HAMAP" id="MF_01103">
    <property type="entry name" value="UPF0291"/>
    <property type="match status" value="1"/>
</dbReference>
<name>A0A828RII1_LIMRT</name>
<comment type="caution">
    <text evidence="4">The sequence shown here is derived from an EMBL/GenBank/DDBJ whole genome shotgun (WGS) entry which is preliminary data.</text>
</comment>
<feature type="region of interest" description="Disordered" evidence="3">
    <location>
        <begin position="67"/>
        <end position="86"/>
    </location>
</feature>
<keyword evidence="1 2" id="KW-0963">Cytoplasm</keyword>
<evidence type="ECO:0000313" key="4">
    <source>
        <dbReference type="EMBL" id="EGC15344.1"/>
    </source>
</evidence>
<dbReference type="Proteomes" id="UP000004335">
    <property type="component" value="Unassembled WGS sequence"/>
</dbReference>
<evidence type="ECO:0000256" key="3">
    <source>
        <dbReference type="SAM" id="MobiDB-lite"/>
    </source>
</evidence>
<dbReference type="PANTHER" id="PTHR37300:SF1">
    <property type="entry name" value="UPF0291 PROTEIN YNZC"/>
    <property type="match status" value="1"/>
</dbReference>
<dbReference type="SUPFAM" id="SSF158221">
    <property type="entry name" value="YnzC-like"/>
    <property type="match status" value="1"/>
</dbReference>
<dbReference type="GO" id="GO:0005737">
    <property type="term" value="C:cytoplasm"/>
    <property type="evidence" value="ECO:0007669"/>
    <property type="project" value="UniProtKB-SubCell"/>
</dbReference>
<evidence type="ECO:0000313" key="5">
    <source>
        <dbReference type="Proteomes" id="UP000004335"/>
    </source>
</evidence>
<accession>A0A828RII1</accession>
<reference evidence="4 5" key="1">
    <citation type="submission" date="2011-01" db="EMBL/GenBank/DDBJ databases">
        <authorList>
            <person name="Muzny D."/>
            <person name="Qin X."/>
            <person name="Buhay C."/>
            <person name="Dugan-Rocha S."/>
            <person name="Ding Y."/>
            <person name="Chen G."/>
            <person name="Hawes A."/>
            <person name="Holder M."/>
            <person name="Jhangiani S."/>
            <person name="Johnson A."/>
            <person name="Khan Z."/>
            <person name="Li Z."/>
            <person name="Liu W."/>
            <person name="Liu X."/>
            <person name="Perez L."/>
            <person name="Shen H."/>
            <person name="Wang Q."/>
            <person name="Watt J."/>
            <person name="Xi L."/>
            <person name="Xin Y."/>
            <person name="Zhou J."/>
            <person name="Deng J."/>
            <person name="Jiang H."/>
            <person name="Liu Y."/>
            <person name="Qu J."/>
            <person name="Song X.-Z."/>
            <person name="Zhang L."/>
            <person name="Villasana D."/>
            <person name="Johnson A."/>
            <person name="Liu J."/>
            <person name="Liyanage D."/>
            <person name="Lorensuhewa L."/>
            <person name="Robinson T."/>
            <person name="Song A."/>
            <person name="Song B.-B."/>
            <person name="Dinh H."/>
            <person name="Thornton R."/>
            <person name="Coyle M."/>
            <person name="Francisco L."/>
            <person name="Jackson L."/>
            <person name="Javaid M."/>
            <person name="Korchina V."/>
            <person name="Kovar C."/>
            <person name="Mata R."/>
            <person name="Mathew T."/>
            <person name="Ngo R."/>
            <person name="Nguyen L."/>
            <person name="Nguyen N."/>
            <person name="Okwuonu G."/>
            <person name="Ongeri F."/>
            <person name="Pham C."/>
            <person name="Simmons D."/>
            <person name="Wilczek-Boney K."/>
            <person name="Hale W."/>
            <person name="Jakkamsetti A."/>
            <person name="Pham P."/>
            <person name="Ruth R."/>
            <person name="San Lucas F."/>
            <person name="Warren J."/>
            <person name="Zhang J."/>
            <person name="Zhao Z."/>
            <person name="Zhou C."/>
            <person name="Zhu D."/>
            <person name="Lee S."/>
            <person name="Bess C."/>
            <person name="Blankenburg K."/>
            <person name="Forbes L."/>
            <person name="Fu Q."/>
            <person name="Gubbala S."/>
            <person name="Hirani K."/>
            <person name="Jayaseelan J.C."/>
            <person name="Lara F."/>
            <person name="Munidasa M."/>
            <person name="Palculict T."/>
            <person name="Patil S."/>
            <person name="Pu L.-L."/>
            <person name="Saada N."/>
            <person name="Tang L."/>
            <person name="Weissenberger G."/>
            <person name="Zhu Y."/>
            <person name="Hemphill L."/>
            <person name="Shang Y."/>
            <person name="Youmans B."/>
            <person name="Ayvaz T."/>
            <person name="Ross M."/>
            <person name="Santibanez J."/>
            <person name="Aqrawi P."/>
            <person name="Gross S."/>
            <person name="Joshi V."/>
            <person name="Fowler G."/>
            <person name="Nazareth L."/>
            <person name="Reid J."/>
            <person name="Worley K."/>
            <person name="Petrosino J."/>
            <person name="Highlander S."/>
            <person name="Gibbs R."/>
        </authorList>
    </citation>
    <scope>NUCLEOTIDE SEQUENCE [LARGE SCALE GENOMIC DNA]</scope>
    <source>
        <strain evidence="4 5">MM4-1A</strain>
    </source>
</reference>
<evidence type="ECO:0000256" key="1">
    <source>
        <dbReference type="ARBA" id="ARBA00022490"/>
    </source>
</evidence>